<feature type="modified residue" description="4-aspartylphosphate" evidence="1">
    <location>
        <position position="66"/>
    </location>
</feature>
<dbReference type="CDD" id="cd00156">
    <property type="entry name" value="REC"/>
    <property type="match status" value="1"/>
</dbReference>
<dbReference type="PANTHER" id="PTHR43228">
    <property type="entry name" value="TWO-COMPONENT RESPONSE REGULATOR"/>
    <property type="match status" value="1"/>
</dbReference>
<dbReference type="EMBL" id="CP000153">
    <property type="protein sequence ID" value="ABB44265.1"/>
    <property type="molecule type" value="Genomic_DNA"/>
</dbReference>
<sequence length="420" mass="48145">MDKEQVKKLRAICRDISVLYVEDDISISAQLEKLLRKIFNNVEVEKNGLSGVQSYTKNRQDIVITDISMPVMDGIEMCKRIKLINSEQNILVTSAHNDAEYLVKLIDIGVDKFITKPIDMGSFLSNISKIAISIYREKRETVLESRIKAQQNLQKELLNGIIFPLAYFDEGEIVYANSSFKKQFFTEIDAGDFSRFRLGYLFENKKYVSMSNSELVQEISNSDDKTYLVMDVNKKIVKKYSISVTKFQNAKGCLLSFVNLNALNEEINRFSEQVDYFPKRESFSQALLEPKKSTKENYEIFCVGLKNTKGFIDKYGGAKMHSIFNSLAKSLKKEFSAEVQSKELSIYLFETNRYIFLVEKNLDNSAIDKRLSDFGKKYNYAFGSGLPLELSFIKENIKNTQSIGDILENTEGMLYTLSTI</sequence>
<proteinExistence type="predicted"/>
<dbReference type="HOGENOM" id="CLU_000445_11_28_7"/>
<gene>
    <name evidence="3" type="ordered locus">Suden_0987</name>
</gene>
<dbReference type="STRING" id="326298.Suden_0987"/>
<dbReference type="Gene3D" id="3.40.50.2300">
    <property type="match status" value="1"/>
</dbReference>
<dbReference type="SUPFAM" id="SSF52172">
    <property type="entry name" value="CheY-like"/>
    <property type="match status" value="1"/>
</dbReference>
<evidence type="ECO:0000259" key="2">
    <source>
        <dbReference type="PROSITE" id="PS50110"/>
    </source>
</evidence>
<evidence type="ECO:0000313" key="3">
    <source>
        <dbReference type="EMBL" id="ABB44265.1"/>
    </source>
</evidence>
<dbReference type="AlphaFoldDB" id="Q30RW6"/>
<dbReference type="KEGG" id="tdn:Suden_0987"/>
<dbReference type="SMART" id="SM00448">
    <property type="entry name" value="REC"/>
    <property type="match status" value="1"/>
</dbReference>
<dbReference type="OrthoDB" id="5334331at2"/>
<evidence type="ECO:0000256" key="1">
    <source>
        <dbReference type="PROSITE-ProRule" id="PRU00169"/>
    </source>
</evidence>
<keyword evidence="4" id="KW-1185">Reference proteome</keyword>
<name>Q30RW6_SULDN</name>
<keyword evidence="1" id="KW-0597">Phosphoprotein</keyword>
<dbReference type="PANTHER" id="PTHR43228:SF1">
    <property type="entry name" value="TWO-COMPONENT RESPONSE REGULATOR ARR22"/>
    <property type="match status" value="1"/>
</dbReference>
<dbReference type="Pfam" id="PF00072">
    <property type="entry name" value="Response_reg"/>
    <property type="match status" value="1"/>
</dbReference>
<dbReference type="InterPro" id="IPR001789">
    <property type="entry name" value="Sig_transdc_resp-reg_receiver"/>
</dbReference>
<accession>Q30RW6</accession>
<dbReference type="GO" id="GO:0000160">
    <property type="term" value="P:phosphorelay signal transduction system"/>
    <property type="evidence" value="ECO:0007669"/>
    <property type="project" value="InterPro"/>
</dbReference>
<organism evidence="3 4">
    <name type="scientific">Sulfurimonas denitrificans (strain ATCC 33889 / DSM 1251)</name>
    <name type="common">Thiomicrospira denitrificans (strain ATCC 33889 / DSM 1251)</name>
    <dbReference type="NCBI Taxonomy" id="326298"/>
    <lineage>
        <taxon>Bacteria</taxon>
        <taxon>Pseudomonadati</taxon>
        <taxon>Campylobacterota</taxon>
        <taxon>Epsilonproteobacteria</taxon>
        <taxon>Campylobacterales</taxon>
        <taxon>Sulfurimonadaceae</taxon>
        <taxon>Sulfurimonas</taxon>
    </lineage>
</organism>
<dbReference type="PROSITE" id="PS50110">
    <property type="entry name" value="RESPONSE_REGULATORY"/>
    <property type="match status" value="1"/>
</dbReference>
<dbReference type="Proteomes" id="UP000002714">
    <property type="component" value="Chromosome"/>
</dbReference>
<feature type="domain" description="Response regulatory" evidence="2">
    <location>
        <begin position="17"/>
        <end position="131"/>
    </location>
</feature>
<dbReference type="eggNOG" id="COG0745">
    <property type="taxonomic scope" value="Bacteria"/>
</dbReference>
<reference evidence="3 4" key="1">
    <citation type="journal article" date="2008" name="Appl. Environ. Microbiol.">
        <title>Genome of the epsilonproteobacterial chemolithoautotroph Sulfurimonas denitrificans.</title>
        <authorList>
            <person name="Sievert S.M."/>
            <person name="Scott K.M."/>
            <person name="Klotz M.G."/>
            <person name="Chain P.S.G."/>
            <person name="Hauser L.J."/>
            <person name="Hemp J."/>
            <person name="Huegler M."/>
            <person name="Land M."/>
            <person name="Lapidus A."/>
            <person name="Larimer F.W."/>
            <person name="Lucas S."/>
            <person name="Malfatti S.A."/>
            <person name="Meyer F."/>
            <person name="Paulsen I.T."/>
            <person name="Ren Q."/>
            <person name="Simon J."/>
            <person name="Bailey K."/>
            <person name="Diaz E."/>
            <person name="Fitzpatrick K.A."/>
            <person name="Glover B."/>
            <person name="Gwatney N."/>
            <person name="Korajkic A."/>
            <person name="Long A."/>
            <person name="Mobberley J.M."/>
            <person name="Pantry S.N."/>
            <person name="Pazder G."/>
            <person name="Peterson S."/>
            <person name="Quintanilla J.D."/>
            <person name="Sprinkle R."/>
            <person name="Stephens J."/>
            <person name="Thomas P."/>
            <person name="Vaughn R."/>
            <person name="Weber M.J."/>
            <person name="Wooten L.L."/>
        </authorList>
    </citation>
    <scope>NUCLEOTIDE SEQUENCE [LARGE SCALE GENOMIC DNA]</scope>
    <source>
        <strain evidence="4">ATCC 33889 / DSM 1251</strain>
    </source>
</reference>
<dbReference type="InterPro" id="IPR052048">
    <property type="entry name" value="ST_Response_Regulator"/>
</dbReference>
<protein>
    <submittedName>
        <fullName evidence="3">Response regulator receiver domain protein (CheY-like)</fullName>
    </submittedName>
</protein>
<dbReference type="InterPro" id="IPR011006">
    <property type="entry name" value="CheY-like_superfamily"/>
</dbReference>
<dbReference type="RefSeq" id="WP_011372617.1">
    <property type="nucleotide sequence ID" value="NC_007575.1"/>
</dbReference>
<evidence type="ECO:0000313" key="4">
    <source>
        <dbReference type="Proteomes" id="UP000002714"/>
    </source>
</evidence>